<sequence>MLIDGVGLTTSKTPVRGTIVTVNGWTCKMKYWGRLDPLSEIGYERFNFETKGHACPNHFRKLASELAKKLQEYGIHNPHLVVHSMGGLTAIAYLNLVKEPGYEDIRPASLTLVTPVLSDPKEMLPRGNLVLDAASAFTRWRIARVIRSIEDNGAPGECNEERSHRRIRTTLGLFQIASPLLFMYTGADKRINEVFANFLREAKTNDRVSTLMELYAMCTEGPELKQKLLTRDIWIPPKVLFVGGRHDLFVDAEASARIVMAALDGHTELRIKVMKNAGHFPFLEVPEQFNAELPLRV</sequence>
<dbReference type="SUPFAM" id="SSF53474">
    <property type="entry name" value="alpha/beta-Hydrolases"/>
    <property type="match status" value="1"/>
</dbReference>
<comment type="caution">
    <text evidence="2">The sequence shown here is derived from an EMBL/GenBank/DDBJ whole genome shotgun (WGS) entry which is preliminary data.</text>
</comment>
<evidence type="ECO:0000259" key="1">
    <source>
        <dbReference type="Pfam" id="PF12697"/>
    </source>
</evidence>
<evidence type="ECO:0000313" key="3">
    <source>
        <dbReference type="Proteomes" id="UP000789941"/>
    </source>
</evidence>
<dbReference type="Pfam" id="PF12697">
    <property type="entry name" value="Abhydrolase_6"/>
    <property type="match status" value="1"/>
</dbReference>
<dbReference type="InterPro" id="IPR029058">
    <property type="entry name" value="AB_hydrolase_fold"/>
</dbReference>
<dbReference type="InterPro" id="IPR000073">
    <property type="entry name" value="AB_hydrolase_1"/>
</dbReference>
<organism evidence="2 3">
    <name type="scientific">Candidatus Bilamarchaeum dharawalense</name>
    <dbReference type="NCBI Taxonomy" id="2885759"/>
    <lineage>
        <taxon>Archaea</taxon>
        <taxon>Candidatus Micrarchaeota</taxon>
        <taxon>Candidatus Micrarchaeia</taxon>
        <taxon>Candidatus Anstonellales</taxon>
        <taxon>Candidatus Bilamarchaeaceae</taxon>
        <taxon>Candidatus Bilamarchaeum</taxon>
    </lineage>
</organism>
<accession>A0A5E4LU60</accession>
<dbReference type="Gene3D" id="3.40.50.1820">
    <property type="entry name" value="alpha/beta hydrolase"/>
    <property type="match status" value="1"/>
</dbReference>
<keyword evidence="2" id="KW-0378">Hydrolase</keyword>
<feature type="domain" description="AB hydrolase-1" evidence="1">
    <location>
        <begin position="20"/>
        <end position="291"/>
    </location>
</feature>
<proteinExistence type="predicted"/>
<protein>
    <submittedName>
        <fullName evidence="2">Alpha/beta hydrolase family protein</fullName>
    </submittedName>
</protein>
<reference evidence="2 3" key="1">
    <citation type="submission" date="2019-08" db="EMBL/GenBank/DDBJ databases">
        <authorList>
            <person name="Vazquez-Campos X."/>
        </authorList>
    </citation>
    <scope>NUCLEOTIDE SEQUENCE [LARGE SCALE GENOMIC DNA]</scope>
    <source>
        <strain evidence="2">LFW-283_2</strain>
    </source>
</reference>
<dbReference type="EMBL" id="CABMJJ010000009">
    <property type="protein sequence ID" value="VVC04527.1"/>
    <property type="molecule type" value="Genomic_DNA"/>
</dbReference>
<dbReference type="GO" id="GO:0016787">
    <property type="term" value="F:hydrolase activity"/>
    <property type="evidence" value="ECO:0007669"/>
    <property type="project" value="UniProtKB-KW"/>
</dbReference>
<dbReference type="AlphaFoldDB" id="A0A5E4LU60"/>
<dbReference type="Proteomes" id="UP000789941">
    <property type="component" value="Unassembled WGS sequence"/>
</dbReference>
<evidence type="ECO:0000313" key="2">
    <source>
        <dbReference type="EMBL" id="VVC04527.1"/>
    </source>
</evidence>
<gene>
    <name evidence="2" type="ORF">LFW2832_01016</name>
</gene>
<name>A0A5E4LU60_9ARCH</name>